<proteinExistence type="predicted"/>
<feature type="non-terminal residue" evidence="1">
    <location>
        <position position="189"/>
    </location>
</feature>
<dbReference type="AlphaFoldDB" id="A0AAN5CC94"/>
<gene>
    <name evidence="1" type="ORF">PMAYCL1PPCAC_08207</name>
</gene>
<evidence type="ECO:0008006" key="3">
    <source>
        <dbReference type="Google" id="ProtNLM"/>
    </source>
</evidence>
<name>A0AAN5CC94_9BILA</name>
<accession>A0AAN5CC94</accession>
<evidence type="ECO:0000313" key="2">
    <source>
        <dbReference type="Proteomes" id="UP001328107"/>
    </source>
</evidence>
<evidence type="ECO:0000313" key="1">
    <source>
        <dbReference type="EMBL" id="GMR38012.1"/>
    </source>
</evidence>
<dbReference type="Proteomes" id="UP001328107">
    <property type="component" value="Unassembled WGS sequence"/>
</dbReference>
<feature type="non-terminal residue" evidence="1">
    <location>
        <position position="1"/>
    </location>
</feature>
<protein>
    <recommendedName>
        <fullName evidence="3">F-box domain-containing protein</fullName>
    </recommendedName>
</protein>
<reference evidence="2" key="1">
    <citation type="submission" date="2022-10" db="EMBL/GenBank/DDBJ databases">
        <title>Genome assembly of Pristionchus species.</title>
        <authorList>
            <person name="Yoshida K."/>
            <person name="Sommer R.J."/>
        </authorList>
    </citation>
    <scope>NUCLEOTIDE SEQUENCE [LARGE SCALE GENOMIC DNA]</scope>
    <source>
        <strain evidence="2">RS5460</strain>
    </source>
</reference>
<dbReference type="EMBL" id="BTRK01000002">
    <property type="protein sequence ID" value="GMR38012.1"/>
    <property type="molecule type" value="Genomic_DNA"/>
</dbReference>
<organism evidence="1 2">
    <name type="scientific">Pristionchus mayeri</name>
    <dbReference type="NCBI Taxonomy" id="1317129"/>
    <lineage>
        <taxon>Eukaryota</taxon>
        <taxon>Metazoa</taxon>
        <taxon>Ecdysozoa</taxon>
        <taxon>Nematoda</taxon>
        <taxon>Chromadorea</taxon>
        <taxon>Rhabditida</taxon>
        <taxon>Rhabditina</taxon>
        <taxon>Diplogasteromorpha</taxon>
        <taxon>Diplogasteroidea</taxon>
        <taxon>Neodiplogasteridae</taxon>
        <taxon>Pristionchus</taxon>
    </lineage>
</organism>
<comment type="caution">
    <text evidence="1">The sequence shown here is derived from an EMBL/GenBank/DDBJ whole genome shotgun (WGS) entry which is preliminary data.</text>
</comment>
<sequence length="189" mass="21990">QVFLRLCIPETFSEILRHLGHHDRLSLRLCTRAAADAVSRSDLHVVGRDGVMRINGCFKEFTISFGRGLSLKKNFEKELFPFCKKKYDEGLRQLVRVKERLFTQVYVESVEIVNINFNTISIGYIEKLLQGCCFKEISISIKRKEFSKEVIEFIHKSEGKRIILILKRFILDIGTLLSFKSLYSLQILK</sequence>
<keyword evidence="2" id="KW-1185">Reference proteome</keyword>